<dbReference type="Pfam" id="PF00609">
    <property type="entry name" value="DAGK_acc"/>
    <property type="match status" value="1"/>
</dbReference>
<organism evidence="10 11">
    <name type="scientific">Rubroshorea leprosula</name>
    <dbReference type="NCBI Taxonomy" id="152421"/>
    <lineage>
        <taxon>Eukaryota</taxon>
        <taxon>Viridiplantae</taxon>
        <taxon>Streptophyta</taxon>
        <taxon>Embryophyta</taxon>
        <taxon>Tracheophyta</taxon>
        <taxon>Spermatophyta</taxon>
        <taxon>Magnoliopsida</taxon>
        <taxon>eudicotyledons</taxon>
        <taxon>Gunneridae</taxon>
        <taxon>Pentapetalae</taxon>
        <taxon>rosids</taxon>
        <taxon>malvids</taxon>
        <taxon>Malvales</taxon>
        <taxon>Dipterocarpaceae</taxon>
        <taxon>Rubroshorea</taxon>
    </lineage>
</organism>
<dbReference type="FunFam" id="3.40.50.10330:FF:000023">
    <property type="entry name" value="diacylglycerol kinase"/>
    <property type="match status" value="1"/>
</dbReference>
<evidence type="ECO:0000256" key="8">
    <source>
        <dbReference type="RuleBase" id="RU361128"/>
    </source>
</evidence>
<dbReference type="GO" id="GO:0007200">
    <property type="term" value="P:phospholipase C-activating G protein-coupled receptor signaling pathway"/>
    <property type="evidence" value="ECO:0007669"/>
    <property type="project" value="InterPro"/>
</dbReference>
<dbReference type="SUPFAM" id="SSF111331">
    <property type="entry name" value="NAD kinase/diacylglycerol kinase-like"/>
    <property type="match status" value="1"/>
</dbReference>
<comment type="subunit">
    <text evidence="2">Monomer.</text>
</comment>
<dbReference type="Proteomes" id="UP001054252">
    <property type="component" value="Unassembled WGS sequence"/>
</dbReference>
<evidence type="ECO:0000256" key="5">
    <source>
        <dbReference type="ARBA" id="ARBA00022777"/>
    </source>
</evidence>
<feature type="domain" description="DAGKc" evidence="9">
    <location>
        <begin position="83"/>
        <end position="239"/>
    </location>
</feature>
<keyword evidence="7" id="KW-0346">Stress response</keyword>
<dbReference type="InterPro" id="IPR001206">
    <property type="entry name" value="Diacylglycerol_kinase_cat_dom"/>
</dbReference>
<dbReference type="SMART" id="SM00045">
    <property type="entry name" value="DAGKa"/>
    <property type="match status" value="1"/>
</dbReference>
<evidence type="ECO:0000259" key="9">
    <source>
        <dbReference type="PROSITE" id="PS50146"/>
    </source>
</evidence>
<dbReference type="AlphaFoldDB" id="A0AAV5K2V9"/>
<dbReference type="Gene3D" id="3.40.50.10330">
    <property type="entry name" value="Probable inorganic polyphosphate/atp-NAD kinase, domain 1"/>
    <property type="match status" value="1"/>
</dbReference>
<keyword evidence="4 8" id="KW-0547">Nucleotide-binding</keyword>
<dbReference type="InterPro" id="IPR037607">
    <property type="entry name" value="DGK"/>
</dbReference>
<comment type="similarity">
    <text evidence="1 8">Belongs to the eukaryotic diacylglycerol kinase family.</text>
</comment>
<evidence type="ECO:0000256" key="4">
    <source>
        <dbReference type="ARBA" id="ARBA00022741"/>
    </source>
</evidence>
<dbReference type="GO" id="GO:0004143">
    <property type="term" value="F:ATP-dependent diacylglycerol kinase activity"/>
    <property type="evidence" value="ECO:0007669"/>
    <property type="project" value="UniProtKB-EC"/>
</dbReference>
<name>A0AAV5K2V9_9ROSI</name>
<keyword evidence="5 8" id="KW-0418">Kinase</keyword>
<dbReference type="EC" id="2.7.1.107" evidence="8"/>
<protein>
    <recommendedName>
        <fullName evidence="8">Diacylglycerol kinase</fullName>
        <shortName evidence="8">DAG kinase</shortName>
        <ecNumber evidence="8">2.7.1.107</ecNumber>
    </recommendedName>
</protein>
<keyword evidence="3 8" id="KW-0808">Transferase</keyword>
<evidence type="ECO:0000256" key="6">
    <source>
        <dbReference type="ARBA" id="ARBA00022840"/>
    </source>
</evidence>
<reference evidence="10 11" key="1">
    <citation type="journal article" date="2021" name="Commun. Biol.">
        <title>The genome of Shorea leprosula (Dipterocarpaceae) highlights the ecological relevance of drought in aseasonal tropical rainforests.</title>
        <authorList>
            <person name="Ng K.K.S."/>
            <person name="Kobayashi M.J."/>
            <person name="Fawcett J.A."/>
            <person name="Hatakeyama M."/>
            <person name="Paape T."/>
            <person name="Ng C.H."/>
            <person name="Ang C.C."/>
            <person name="Tnah L.H."/>
            <person name="Lee C.T."/>
            <person name="Nishiyama T."/>
            <person name="Sese J."/>
            <person name="O'Brien M.J."/>
            <person name="Copetti D."/>
            <person name="Mohd Noor M.I."/>
            <person name="Ong R.C."/>
            <person name="Putra M."/>
            <person name="Sireger I.Z."/>
            <person name="Indrioko S."/>
            <person name="Kosugi Y."/>
            <person name="Izuno A."/>
            <person name="Isagi Y."/>
            <person name="Lee S.L."/>
            <person name="Shimizu K.K."/>
        </authorList>
    </citation>
    <scope>NUCLEOTIDE SEQUENCE [LARGE SCALE GENOMIC DNA]</scope>
    <source>
        <strain evidence="10">214</strain>
    </source>
</reference>
<dbReference type="InterPro" id="IPR017438">
    <property type="entry name" value="ATP-NAD_kinase_N"/>
</dbReference>
<dbReference type="PANTHER" id="PTHR11255:SF80">
    <property type="entry name" value="EYE-SPECIFIC DIACYLGLYCEROL KINASE"/>
    <property type="match status" value="1"/>
</dbReference>
<keyword evidence="11" id="KW-1185">Reference proteome</keyword>
<dbReference type="InterPro" id="IPR000756">
    <property type="entry name" value="Diacylglycerol_kin_accessory"/>
</dbReference>
<dbReference type="InterPro" id="IPR016064">
    <property type="entry name" value="NAD/diacylglycerol_kinase_sf"/>
</dbReference>
<evidence type="ECO:0000256" key="3">
    <source>
        <dbReference type="ARBA" id="ARBA00022679"/>
    </source>
</evidence>
<dbReference type="PROSITE" id="PS50146">
    <property type="entry name" value="DAGK"/>
    <property type="match status" value="1"/>
</dbReference>
<dbReference type="SMART" id="SM00046">
    <property type="entry name" value="DAGKc"/>
    <property type="match status" value="1"/>
</dbReference>
<dbReference type="GO" id="GO:0016020">
    <property type="term" value="C:membrane"/>
    <property type="evidence" value="ECO:0007669"/>
    <property type="project" value="TreeGrafter"/>
</dbReference>
<dbReference type="PANTHER" id="PTHR11255">
    <property type="entry name" value="DIACYLGLYCEROL KINASE"/>
    <property type="match status" value="1"/>
</dbReference>
<proteinExistence type="inferred from homology"/>
<comment type="catalytic activity">
    <reaction evidence="8">
        <text>a 1,2-diacyl-sn-glycerol + ATP = a 1,2-diacyl-sn-glycero-3-phosphate + ADP + H(+)</text>
        <dbReference type="Rhea" id="RHEA:10272"/>
        <dbReference type="ChEBI" id="CHEBI:15378"/>
        <dbReference type="ChEBI" id="CHEBI:17815"/>
        <dbReference type="ChEBI" id="CHEBI:30616"/>
        <dbReference type="ChEBI" id="CHEBI:58608"/>
        <dbReference type="ChEBI" id="CHEBI:456216"/>
        <dbReference type="EC" id="2.7.1.107"/>
    </reaction>
</comment>
<dbReference type="EMBL" id="BPVZ01000049">
    <property type="protein sequence ID" value="GKV18197.1"/>
    <property type="molecule type" value="Genomic_DNA"/>
</dbReference>
<evidence type="ECO:0000313" key="10">
    <source>
        <dbReference type="EMBL" id="GKV18197.1"/>
    </source>
</evidence>
<dbReference type="GO" id="GO:0005524">
    <property type="term" value="F:ATP binding"/>
    <property type="evidence" value="ECO:0007669"/>
    <property type="project" value="UniProtKB-KW"/>
</dbReference>
<sequence length="398" mass="44037">MDSPSSIGESSTARIITRSSMIDSIKGCALSGLVGIRVDKEELRRRLIMPDYLRLAMVDAIKSKDVDAGEQHFKLRGPGEILPPEAPMVVFINPRSGGRNGQVLKERLQELMSEEQVFDLSQVKPNEFVLYGLGCLEKLATSGDHCAKETREKIRVVVAGGDGTVGWVLGCLGELNRMGREPVPPVAIVPLGTGNDLSRSFGWGGSFPFVWKSAIKRTLLRASVGPVCRLDSWHLTVQMPSGELVDPPHSLKRTGEFSLDQGLEIAGELADKGSCYEGVFYNYFSVGMDAQVAYGFHHLRNEKPHLAQGPVTNKIIYSGYSCTQGWFFTPCISDPSLRGLNNILRMYIKRVHCSEWEKIPVPTSVRSIVALNLHNYGSGRNPWGNLKPEYLEKVRYIS</sequence>
<dbReference type="Pfam" id="PF00781">
    <property type="entry name" value="DAGK_cat"/>
    <property type="match status" value="1"/>
</dbReference>
<evidence type="ECO:0000256" key="7">
    <source>
        <dbReference type="ARBA" id="ARBA00023016"/>
    </source>
</evidence>
<keyword evidence="6 8" id="KW-0067">ATP-binding</keyword>
<evidence type="ECO:0000313" key="11">
    <source>
        <dbReference type="Proteomes" id="UP001054252"/>
    </source>
</evidence>
<gene>
    <name evidence="10" type="ORF">SLEP1_g28614</name>
</gene>
<comment type="caution">
    <text evidence="10">The sequence shown here is derived from an EMBL/GenBank/DDBJ whole genome shotgun (WGS) entry which is preliminary data.</text>
</comment>
<evidence type="ECO:0000256" key="1">
    <source>
        <dbReference type="ARBA" id="ARBA00009280"/>
    </source>
</evidence>
<evidence type="ECO:0000256" key="2">
    <source>
        <dbReference type="ARBA" id="ARBA00011245"/>
    </source>
</evidence>
<accession>A0AAV5K2V9</accession>